<evidence type="ECO:0000313" key="4">
    <source>
        <dbReference type="Proteomes" id="UP000652720"/>
    </source>
</evidence>
<dbReference type="Proteomes" id="UP000630135">
    <property type="component" value="Unassembled WGS sequence"/>
</dbReference>
<evidence type="ECO:0000313" key="1">
    <source>
        <dbReference type="EMBL" id="GGI85097.1"/>
    </source>
</evidence>
<organism evidence="1 4">
    <name type="scientific">Deinococcus wulumuqiensis</name>
    <dbReference type="NCBI Taxonomy" id="980427"/>
    <lineage>
        <taxon>Bacteria</taxon>
        <taxon>Thermotogati</taxon>
        <taxon>Deinococcota</taxon>
        <taxon>Deinococci</taxon>
        <taxon>Deinococcales</taxon>
        <taxon>Deinococcaceae</taxon>
        <taxon>Deinococcus</taxon>
    </lineage>
</organism>
<reference evidence="1" key="4">
    <citation type="submission" date="2023-08" db="EMBL/GenBank/DDBJ databases">
        <authorList>
            <person name="Sun Q."/>
            <person name="Zhou Y."/>
        </authorList>
    </citation>
    <scope>NUCLEOTIDE SEQUENCE</scope>
    <source>
        <strain evidence="2">CGMCC 1.8884</strain>
        <strain evidence="1">CGMCC 1.8885</strain>
    </source>
</reference>
<dbReference type="AlphaFoldDB" id="A0AAV4K5P4"/>
<comment type="caution">
    <text evidence="1">The sequence shown here is derived from an EMBL/GenBank/DDBJ whole genome shotgun (WGS) entry which is preliminary data.</text>
</comment>
<protein>
    <submittedName>
        <fullName evidence="1">Zinc/iron-chelating domain-containing protein</fullName>
    </submittedName>
</protein>
<dbReference type="Proteomes" id="UP000652720">
    <property type="component" value="Unassembled WGS sequence"/>
</dbReference>
<sequence>MCLPARFLSTLMPNLFDPPPEFPARSALRRDCTACGACCSAPDIHALGKPLGVPCRFLGAENAAGACLCGIYGERPPVCRSYAPDWVCGEVAPLPTLDARIRRFLDIYGLAEGGTGAERGQ</sequence>
<keyword evidence="3" id="KW-1185">Reference proteome</keyword>
<dbReference type="PANTHER" id="PTHR36931">
    <property type="entry name" value="UPF0153 PROTEIN YEIW"/>
    <property type="match status" value="1"/>
</dbReference>
<reference evidence="2" key="1">
    <citation type="journal article" date="2014" name="Int. J. Syst. Evol. Microbiol.">
        <title>Complete genome of a new Firmicutes species belonging to the dominant human colonic microbiota ('Ruminococcus bicirculans') reveals two chromosomes and a selective capacity to utilize plant glucans.</title>
        <authorList>
            <consortium name="NISC Comparative Sequencing Program"/>
            <person name="Wegmann U."/>
            <person name="Louis P."/>
            <person name="Goesmann A."/>
            <person name="Henrissat B."/>
            <person name="Duncan S.H."/>
            <person name="Flint H.J."/>
        </authorList>
    </citation>
    <scope>NUCLEOTIDE SEQUENCE</scope>
    <source>
        <strain evidence="2">CGMCC 1.8884</strain>
    </source>
</reference>
<name>A0AAV4K5P4_9DEIO</name>
<gene>
    <name evidence="2" type="ORF">GCM10008021_15740</name>
    <name evidence="1" type="ORF">GCM10010914_19340</name>
</gene>
<reference evidence="3" key="3">
    <citation type="journal article" date="2019" name="Int. J. Syst. Evol. Microbiol.">
        <title>The Global Catalogue of Microorganisms (GCM) 10K type strain sequencing project: providing services to taxonomists for standard genome sequencing and annotation.</title>
        <authorList>
            <consortium name="The Broad Institute Genomics Platform"/>
            <consortium name="The Broad Institute Genome Sequencing Center for Infectious Disease"/>
            <person name="Wu L."/>
            <person name="Ma J."/>
        </authorList>
    </citation>
    <scope>NUCLEOTIDE SEQUENCE [LARGE SCALE GENOMIC DNA]</scope>
    <source>
        <strain evidence="3">CGMCC 1.8884</strain>
    </source>
</reference>
<dbReference type="EMBL" id="BMMA01000017">
    <property type="protein sequence ID" value="GGI85097.1"/>
    <property type="molecule type" value="Genomic_DNA"/>
</dbReference>
<dbReference type="EMBL" id="BMLZ01000017">
    <property type="protein sequence ID" value="GGP29923.1"/>
    <property type="molecule type" value="Genomic_DNA"/>
</dbReference>
<evidence type="ECO:0000313" key="3">
    <source>
        <dbReference type="Proteomes" id="UP000630135"/>
    </source>
</evidence>
<evidence type="ECO:0000313" key="2">
    <source>
        <dbReference type="EMBL" id="GGP29923.1"/>
    </source>
</evidence>
<proteinExistence type="predicted"/>
<reference evidence="1" key="2">
    <citation type="journal article" date="2014" name="Int. J. Syst. Evol. Microbiol.">
        <title>Complete genome sequence of Corynebacterium casei LMG S-19264T (=DSM 44701T), isolated from a smear-ripened cheese.</title>
        <authorList>
            <consortium name="US DOE Joint Genome Institute (JGI-PGF)"/>
            <person name="Walter F."/>
            <person name="Albersmeier A."/>
            <person name="Kalinowski J."/>
            <person name="Ruckert C."/>
        </authorList>
    </citation>
    <scope>NUCLEOTIDE SEQUENCE</scope>
    <source>
        <strain evidence="1">CGMCC 1.8885</strain>
    </source>
</reference>
<accession>A0AAV4K5P4</accession>
<dbReference type="PANTHER" id="PTHR36931:SF1">
    <property type="entry name" value="UPF0153 PROTEIN YEIW"/>
    <property type="match status" value="1"/>
</dbReference>
<dbReference type="InterPro" id="IPR052572">
    <property type="entry name" value="UPF0153_domain"/>
</dbReference>